<gene>
    <name evidence="1" type="ORF">DDT54_18850</name>
    <name evidence="2" type="ORF">EH206_09660</name>
</gene>
<dbReference type="Proteomes" id="UP000295985">
    <property type="component" value="Unassembled WGS sequence"/>
</dbReference>
<reference evidence="2 4" key="2">
    <citation type="submission" date="2018-11" db="EMBL/GenBank/DDBJ databases">
        <title>Genome sequences of Brenneria nigrifluens and Brenneria rubrifaciens.</title>
        <authorList>
            <person name="Poret-Peterson A.T."/>
            <person name="McClean A.E."/>
            <person name="Kluepfel D.A."/>
        </authorList>
    </citation>
    <scope>NUCLEOTIDE SEQUENCE [LARGE SCALE GENOMIC DNA]</scope>
    <source>
        <strain evidence="2 4">ATCC 13028</strain>
    </source>
</reference>
<protein>
    <submittedName>
        <fullName evidence="1">Uncharacterized protein</fullName>
    </submittedName>
</protein>
<organism evidence="1 3">
    <name type="scientific">Brenneria nigrifluens DSM 30175 = ATCC 13028</name>
    <dbReference type="NCBI Taxonomy" id="1121120"/>
    <lineage>
        <taxon>Bacteria</taxon>
        <taxon>Pseudomonadati</taxon>
        <taxon>Pseudomonadota</taxon>
        <taxon>Gammaproteobacteria</taxon>
        <taxon>Enterobacterales</taxon>
        <taxon>Pectobacteriaceae</taxon>
        <taxon>Brenneria</taxon>
    </lineage>
</organism>
<evidence type="ECO:0000313" key="1">
    <source>
        <dbReference type="EMBL" id="PWC21497.1"/>
    </source>
</evidence>
<sequence length="85" mass="9323">MTTLSKEERAWVKKVNDLLAKCPSKRLGFYTIGDAYVEIYDRTLEDEINDQMDSGKAGDFCIAVQHVDAALGTLNFPAAVHSTAG</sequence>
<dbReference type="EMBL" id="CP034036">
    <property type="protein sequence ID" value="QCR06892.1"/>
    <property type="molecule type" value="Genomic_DNA"/>
</dbReference>
<dbReference type="EMBL" id="QDKK01000037">
    <property type="protein sequence ID" value="PWC21497.1"/>
    <property type="molecule type" value="Genomic_DNA"/>
</dbReference>
<dbReference type="Proteomes" id="UP000303847">
    <property type="component" value="Chromosome"/>
</dbReference>
<evidence type="ECO:0000313" key="4">
    <source>
        <dbReference type="Proteomes" id="UP000303847"/>
    </source>
</evidence>
<dbReference type="OrthoDB" id="6466328at2"/>
<evidence type="ECO:0000313" key="2">
    <source>
        <dbReference type="EMBL" id="QCR06892.1"/>
    </source>
</evidence>
<dbReference type="AlphaFoldDB" id="A0A2U1UIP5"/>
<evidence type="ECO:0000313" key="3">
    <source>
        <dbReference type="Proteomes" id="UP000295985"/>
    </source>
</evidence>
<proteinExistence type="predicted"/>
<name>A0A2U1UIP5_9GAMM</name>
<reference evidence="1 3" key="1">
    <citation type="submission" date="2018-04" db="EMBL/GenBank/DDBJ databases">
        <title>Brenneria corticis sp.nov.</title>
        <authorList>
            <person name="Li Y."/>
        </authorList>
    </citation>
    <scope>NUCLEOTIDE SEQUENCE [LARGE SCALE GENOMIC DNA]</scope>
    <source>
        <strain evidence="1 3">LMG 2694</strain>
    </source>
</reference>
<keyword evidence="4" id="KW-1185">Reference proteome</keyword>
<accession>A0A2U1UIP5</accession>